<accession>A0A8J3DLZ5</accession>
<dbReference type="Proteomes" id="UP000641137">
    <property type="component" value="Unassembled WGS sequence"/>
</dbReference>
<name>A0A8J3DLZ5_9HYPH</name>
<gene>
    <name evidence="1" type="ORF">GCM10010136_02920</name>
</gene>
<evidence type="ECO:0000313" key="2">
    <source>
        <dbReference type="Proteomes" id="UP000641137"/>
    </source>
</evidence>
<reference evidence="1" key="2">
    <citation type="submission" date="2020-09" db="EMBL/GenBank/DDBJ databases">
        <authorList>
            <person name="Sun Q."/>
            <person name="Kim S."/>
        </authorList>
    </citation>
    <scope>NUCLEOTIDE SEQUENCE</scope>
    <source>
        <strain evidence="1">KCTC 42097</strain>
    </source>
</reference>
<dbReference type="AlphaFoldDB" id="A0A8J3DLZ5"/>
<keyword evidence="2" id="KW-1185">Reference proteome</keyword>
<proteinExistence type="predicted"/>
<sequence length="176" mass="20602">MIRYTHERRESGLDRVHLYFDWPAMQGYRPAARNIFNYTLEEGSQNILFATIEPHLTLRDMSDRFEPIYSRLVASEPIAGIRGLLMYRFKPELREYAQEILVYGEREDAPPFIALCLKGAWARETLTSCTRDVRLSEKLTISYQFSNAMLMRWPEMEDAVLRTASSFLPINELGLR</sequence>
<protein>
    <submittedName>
        <fullName evidence="1">Uncharacterized protein</fullName>
    </submittedName>
</protein>
<organism evidence="1 2">
    <name type="scientific">Limoniibacter endophyticus</name>
    <dbReference type="NCBI Taxonomy" id="1565040"/>
    <lineage>
        <taxon>Bacteria</taxon>
        <taxon>Pseudomonadati</taxon>
        <taxon>Pseudomonadota</taxon>
        <taxon>Alphaproteobacteria</taxon>
        <taxon>Hyphomicrobiales</taxon>
        <taxon>Bartonellaceae</taxon>
        <taxon>Limoniibacter</taxon>
    </lineage>
</organism>
<comment type="caution">
    <text evidence="1">The sequence shown here is derived from an EMBL/GenBank/DDBJ whole genome shotgun (WGS) entry which is preliminary data.</text>
</comment>
<evidence type="ECO:0000313" key="1">
    <source>
        <dbReference type="EMBL" id="GHC61987.1"/>
    </source>
</evidence>
<dbReference type="RefSeq" id="WP_189487126.1">
    <property type="nucleotide sequence ID" value="NZ_BMZO01000001.1"/>
</dbReference>
<dbReference type="EMBL" id="BMZO01000001">
    <property type="protein sequence ID" value="GHC61987.1"/>
    <property type="molecule type" value="Genomic_DNA"/>
</dbReference>
<reference evidence="1" key="1">
    <citation type="journal article" date="2014" name="Int. J. Syst. Evol. Microbiol.">
        <title>Complete genome sequence of Corynebacterium casei LMG S-19264T (=DSM 44701T), isolated from a smear-ripened cheese.</title>
        <authorList>
            <consortium name="US DOE Joint Genome Institute (JGI-PGF)"/>
            <person name="Walter F."/>
            <person name="Albersmeier A."/>
            <person name="Kalinowski J."/>
            <person name="Ruckert C."/>
        </authorList>
    </citation>
    <scope>NUCLEOTIDE SEQUENCE</scope>
    <source>
        <strain evidence="1">KCTC 42097</strain>
    </source>
</reference>